<comment type="similarity">
    <text evidence="3 8">Belongs to the glycosyl hydrolase 13 family.</text>
</comment>
<comment type="caution">
    <text evidence="13">The sequence shown here is derived from an EMBL/GenBank/DDBJ whole genome shotgun (WGS) entry which is preliminary data.</text>
</comment>
<evidence type="ECO:0000256" key="5">
    <source>
        <dbReference type="ARBA" id="ARBA00022801"/>
    </source>
</evidence>
<dbReference type="SUPFAM" id="SSF51445">
    <property type="entry name" value="(Trans)glycosidases"/>
    <property type="match status" value="1"/>
</dbReference>
<dbReference type="GO" id="GO:0043169">
    <property type="term" value="F:cation binding"/>
    <property type="evidence" value="ECO:0007669"/>
    <property type="project" value="InterPro"/>
</dbReference>
<sequence length="797" mass="84907">MRLLFGLLVSLSWAAAHPFNSTSAKRAVPPNSVNVQLQDFALSGSTFSGHIYIKNIAFQKVVNVFYSSAADVWPSNAADQGVKASYSASIAGTDFETWVFSGTVGIAGIRHFYLRYDVSSQSFYDNNGQRNYDVGVSTSASATSSSASSATPTSSTTTLVSSTTSMSSSITTPTATTTSTTTTTSVVAPPSGIPSDLPACQTFTGDACVGQQTDYPAENDQRKWQTPPRGAPGWAAGFQDYRELTGYADFAYAADRTSAVVSVAAFSRTGSALTYSFNGGAFGGASSTTVTSAFTGAFTASVRDAAGHVLVLDPLWLQWDAPAVARPETGGGQKVAIAELFGWPYADIAQECVFLGKAGWGGVRIWPPSEAVFSDFWAQSGERNPWWFVYQPVSYRLTSRHGDVNALRDMITACRANGVRVYADAVVNHMSGGGNDVLNHRGSGGGDCGPYGAKNATAGSPYYTHSRTYQFSPQTGLKPALEFPAVPYGPTDFHCDRVLNAFTDPFQLNYGWLVGLADLNTEHPYVQERIAAYLATLLSMGFSGFRMDAAKHMGPKNIAQILARLKVKMGGSFPPDFITWLEVIIGGEKSLLACDSNDYNWYLNFNGFMSAAGLSDSEIAMVKIWSSDYPKEFPICGSWILPPSRFVIQNDDHDQQNAGSSSRDMQSSGSVLIKDKNVATHRAFEVQLFTRTDFPDAGPLVRNVLSSYSFMDSGAAGFPDGLSDCAGYTGTASCISMPKAVAFDAGACGYSVVAGGAWKQGAYTRVHRDLAIVNAMRGWMGLANVSAAAAGLPSGCT</sequence>
<keyword evidence="6 9" id="KW-0119">Carbohydrate metabolism</keyword>
<evidence type="ECO:0000256" key="8">
    <source>
        <dbReference type="RuleBase" id="RU003615"/>
    </source>
</evidence>
<protein>
    <recommendedName>
        <fullName evidence="4 9">Alpha-amylase</fullName>
        <ecNumber evidence="4 9">3.2.1.1</ecNumber>
    </recommendedName>
</protein>
<evidence type="ECO:0000256" key="7">
    <source>
        <dbReference type="ARBA" id="ARBA00023295"/>
    </source>
</evidence>
<evidence type="ECO:0000313" key="14">
    <source>
        <dbReference type="Proteomes" id="UP001222325"/>
    </source>
</evidence>
<dbReference type="InterPro" id="IPR017853">
    <property type="entry name" value="GH"/>
</dbReference>
<organism evidence="13 14">
    <name type="scientific">Mycena belliarum</name>
    <dbReference type="NCBI Taxonomy" id="1033014"/>
    <lineage>
        <taxon>Eukaryota</taxon>
        <taxon>Fungi</taxon>
        <taxon>Dikarya</taxon>
        <taxon>Basidiomycota</taxon>
        <taxon>Agaricomycotina</taxon>
        <taxon>Agaricomycetes</taxon>
        <taxon>Agaricomycetidae</taxon>
        <taxon>Agaricales</taxon>
        <taxon>Marasmiineae</taxon>
        <taxon>Mycenaceae</taxon>
        <taxon>Mycena</taxon>
    </lineage>
</organism>
<evidence type="ECO:0000256" key="2">
    <source>
        <dbReference type="ARBA" id="ARBA00001913"/>
    </source>
</evidence>
<feature type="compositionally biased region" description="Low complexity" evidence="10">
    <location>
        <begin position="142"/>
        <end position="190"/>
    </location>
</feature>
<dbReference type="CDD" id="cd11317">
    <property type="entry name" value="AmyAc_bac_euk_AmyA"/>
    <property type="match status" value="1"/>
</dbReference>
<proteinExistence type="inferred from homology"/>
<evidence type="ECO:0000256" key="3">
    <source>
        <dbReference type="ARBA" id="ARBA00008061"/>
    </source>
</evidence>
<dbReference type="Proteomes" id="UP001222325">
    <property type="component" value="Unassembled WGS sequence"/>
</dbReference>
<evidence type="ECO:0000313" key="13">
    <source>
        <dbReference type="EMBL" id="KAJ7078324.1"/>
    </source>
</evidence>
<dbReference type="InterPro" id="IPR006046">
    <property type="entry name" value="Alpha_amylase"/>
</dbReference>
<dbReference type="PANTHER" id="PTHR43447">
    <property type="entry name" value="ALPHA-AMYLASE"/>
    <property type="match status" value="1"/>
</dbReference>
<reference evidence="13" key="1">
    <citation type="submission" date="2023-03" db="EMBL/GenBank/DDBJ databases">
        <title>Massive genome expansion in bonnet fungi (Mycena s.s.) driven by repeated elements and novel gene families across ecological guilds.</title>
        <authorList>
            <consortium name="Lawrence Berkeley National Laboratory"/>
            <person name="Harder C.B."/>
            <person name="Miyauchi S."/>
            <person name="Viragh M."/>
            <person name="Kuo A."/>
            <person name="Thoen E."/>
            <person name="Andreopoulos B."/>
            <person name="Lu D."/>
            <person name="Skrede I."/>
            <person name="Drula E."/>
            <person name="Henrissat B."/>
            <person name="Morin E."/>
            <person name="Kohler A."/>
            <person name="Barry K."/>
            <person name="LaButti K."/>
            <person name="Morin E."/>
            <person name="Salamov A."/>
            <person name="Lipzen A."/>
            <person name="Mereny Z."/>
            <person name="Hegedus B."/>
            <person name="Baldrian P."/>
            <person name="Stursova M."/>
            <person name="Weitz H."/>
            <person name="Taylor A."/>
            <person name="Grigoriev I.V."/>
            <person name="Nagy L.G."/>
            <person name="Martin F."/>
            <person name="Kauserud H."/>
        </authorList>
    </citation>
    <scope>NUCLEOTIDE SEQUENCE</scope>
    <source>
        <strain evidence="13">CBHHK173m</strain>
    </source>
</reference>
<evidence type="ECO:0000259" key="12">
    <source>
        <dbReference type="PROSITE" id="PS51159"/>
    </source>
</evidence>
<dbReference type="GO" id="GO:0005975">
    <property type="term" value="P:carbohydrate metabolic process"/>
    <property type="evidence" value="ECO:0007669"/>
    <property type="project" value="InterPro"/>
</dbReference>
<dbReference type="EC" id="3.2.1.1" evidence="4 9"/>
<dbReference type="EMBL" id="JARJCN010000067">
    <property type="protein sequence ID" value="KAJ7078324.1"/>
    <property type="molecule type" value="Genomic_DNA"/>
</dbReference>
<dbReference type="Pfam" id="PF00128">
    <property type="entry name" value="Alpha-amylase"/>
    <property type="match status" value="1"/>
</dbReference>
<dbReference type="GO" id="GO:0004556">
    <property type="term" value="F:alpha-amylase activity"/>
    <property type="evidence" value="ECO:0007669"/>
    <property type="project" value="UniProtKB-UniRule"/>
</dbReference>
<keyword evidence="5 9" id="KW-0378">Hydrolase</keyword>
<keyword evidence="7 9" id="KW-0326">Glycosidase</keyword>
<dbReference type="Gene3D" id="3.20.20.80">
    <property type="entry name" value="Glycosidases"/>
    <property type="match status" value="1"/>
</dbReference>
<dbReference type="InterPro" id="IPR038175">
    <property type="entry name" value="CBM21_dom_sf"/>
</dbReference>
<feature type="domain" description="CBM21" evidence="12">
    <location>
        <begin position="27"/>
        <end position="135"/>
    </location>
</feature>
<name>A0AAD6TV16_9AGAR</name>
<dbReference type="SMART" id="SM00642">
    <property type="entry name" value="Aamy"/>
    <property type="match status" value="1"/>
</dbReference>
<evidence type="ECO:0000256" key="10">
    <source>
        <dbReference type="SAM" id="MobiDB-lite"/>
    </source>
</evidence>
<evidence type="ECO:0000256" key="4">
    <source>
        <dbReference type="ARBA" id="ARBA00012595"/>
    </source>
</evidence>
<gene>
    <name evidence="13" type="ORF">B0H15DRAFT_860651</name>
</gene>
<dbReference type="Pfam" id="PF03370">
    <property type="entry name" value="CBM_21"/>
    <property type="match status" value="1"/>
</dbReference>
<dbReference type="AlphaFoldDB" id="A0AAD6TV16"/>
<evidence type="ECO:0000256" key="6">
    <source>
        <dbReference type="ARBA" id="ARBA00023277"/>
    </source>
</evidence>
<feature type="chain" id="PRO_5042185034" description="Alpha-amylase" evidence="11">
    <location>
        <begin position="17"/>
        <end position="797"/>
    </location>
</feature>
<comment type="catalytic activity">
    <reaction evidence="1 9">
        <text>Endohydrolysis of (1-&gt;4)-alpha-D-glucosidic linkages in polysaccharides containing three or more (1-&gt;4)-alpha-linked D-glucose units.</text>
        <dbReference type="EC" id="3.2.1.1"/>
    </reaction>
</comment>
<comment type="cofactor">
    <cofactor evidence="2">
        <name>Ca(2+)</name>
        <dbReference type="ChEBI" id="CHEBI:29108"/>
    </cofactor>
</comment>
<evidence type="ECO:0000256" key="1">
    <source>
        <dbReference type="ARBA" id="ARBA00000548"/>
    </source>
</evidence>
<feature type="signal peptide" evidence="11">
    <location>
        <begin position="1"/>
        <end position="16"/>
    </location>
</feature>
<keyword evidence="14" id="KW-1185">Reference proteome</keyword>
<dbReference type="PRINTS" id="PR00110">
    <property type="entry name" value="ALPHAAMYLASE"/>
</dbReference>
<dbReference type="PROSITE" id="PS51159">
    <property type="entry name" value="CBM21"/>
    <property type="match status" value="1"/>
</dbReference>
<keyword evidence="11" id="KW-0732">Signal</keyword>
<accession>A0AAD6TV16</accession>
<dbReference type="InterPro" id="IPR005036">
    <property type="entry name" value="CBM21_dom"/>
</dbReference>
<dbReference type="InterPro" id="IPR006047">
    <property type="entry name" value="GH13_cat_dom"/>
</dbReference>
<feature type="region of interest" description="Disordered" evidence="10">
    <location>
        <begin position="142"/>
        <end position="192"/>
    </location>
</feature>
<dbReference type="Gene3D" id="2.60.40.2440">
    <property type="entry name" value="Carbohydrate binding type-21 domain"/>
    <property type="match status" value="1"/>
</dbReference>
<evidence type="ECO:0000256" key="11">
    <source>
        <dbReference type="SAM" id="SignalP"/>
    </source>
</evidence>
<evidence type="ECO:0000256" key="9">
    <source>
        <dbReference type="RuleBase" id="RU361134"/>
    </source>
</evidence>